<evidence type="ECO:0000313" key="3">
    <source>
        <dbReference type="Proteomes" id="UP000197277"/>
    </source>
</evidence>
<keyword evidence="3" id="KW-1185">Reference proteome</keyword>
<dbReference type="AlphaFoldDB" id="A0A246FHA3"/>
<dbReference type="EMBL" id="NIRR01000038">
    <property type="protein sequence ID" value="OWP61913.1"/>
    <property type="molecule type" value="Genomic_DNA"/>
</dbReference>
<feature type="transmembrane region" description="Helical" evidence="1">
    <location>
        <begin position="7"/>
        <end position="28"/>
    </location>
</feature>
<dbReference type="RefSeq" id="WP_088465632.1">
    <property type="nucleotide sequence ID" value="NZ_NIRR01000038.1"/>
</dbReference>
<sequence length="159" mass="17239">MNLLIRSVAGLLSLVFTVGIVLIVRNFYLGHQELVGPYALPTPAGAMWLAHQVGLALVCLVAMAGTFAKRWWGGHALAIALIVSMLNVLHRLLWVDTTLLVGRTPEAGYTAGLLAVYVVIAYWLVHKNAAAYYGFSLTARRLGGWTAASVGLFLFDHYA</sequence>
<reference evidence="2 3" key="1">
    <citation type="submission" date="2017-06" db="EMBL/GenBank/DDBJ databases">
        <title>Hymenobacter amundsenii sp. nov. isolated from regoliths in Antarctica.</title>
        <authorList>
            <person name="Sedlacek I."/>
            <person name="Kralova S."/>
            <person name="Pantucek R."/>
            <person name="Svec P."/>
            <person name="Holochova P."/>
            <person name="Stankova E."/>
            <person name="Vrbovska V."/>
            <person name="Busse H.-J."/>
        </authorList>
    </citation>
    <scope>NUCLEOTIDE SEQUENCE [LARGE SCALE GENOMIC DNA]</scope>
    <source>
        <strain evidence="2 3">CCM 8682</strain>
    </source>
</reference>
<proteinExistence type="predicted"/>
<keyword evidence="1" id="KW-0812">Transmembrane</keyword>
<dbReference type="Proteomes" id="UP000197277">
    <property type="component" value="Unassembled WGS sequence"/>
</dbReference>
<comment type="caution">
    <text evidence="2">The sequence shown here is derived from an EMBL/GenBank/DDBJ whole genome shotgun (WGS) entry which is preliminary data.</text>
</comment>
<evidence type="ECO:0000256" key="1">
    <source>
        <dbReference type="SAM" id="Phobius"/>
    </source>
</evidence>
<protein>
    <submittedName>
        <fullName evidence="2">Uncharacterized protein</fullName>
    </submittedName>
</protein>
<feature type="transmembrane region" description="Helical" evidence="1">
    <location>
        <begin position="107"/>
        <end position="125"/>
    </location>
</feature>
<evidence type="ECO:0000313" key="2">
    <source>
        <dbReference type="EMBL" id="OWP61913.1"/>
    </source>
</evidence>
<feature type="transmembrane region" description="Helical" evidence="1">
    <location>
        <begin position="48"/>
        <end position="68"/>
    </location>
</feature>
<gene>
    <name evidence="2" type="ORF">CDA63_16850</name>
</gene>
<keyword evidence="1" id="KW-1133">Transmembrane helix</keyword>
<keyword evidence="1" id="KW-0472">Membrane</keyword>
<feature type="transmembrane region" description="Helical" evidence="1">
    <location>
        <begin position="75"/>
        <end position="95"/>
    </location>
</feature>
<organism evidence="2 3">
    <name type="scientific">Hymenobacter amundsenii</name>
    <dbReference type="NCBI Taxonomy" id="2006685"/>
    <lineage>
        <taxon>Bacteria</taxon>
        <taxon>Pseudomonadati</taxon>
        <taxon>Bacteroidota</taxon>
        <taxon>Cytophagia</taxon>
        <taxon>Cytophagales</taxon>
        <taxon>Hymenobacteraceae</taxon>
        <taxon>Hymenobacter</taxon>
    </lineage>
</organism>
<name>A0A246FHA3_9BACT</name>
<accession>A0A246FHA3</accession>